<dbReference type="InterPro" id="IPR013520">
    <property type="entry name" value="Ribonucl_H"/>
</dbReference>
<organism evidence="4 5">
    <name type="scientific">Pedobacter steynii</name>
    <dbReference type="NCBI Taxonomy" id="430522"/>
    <lineage>
        <taxon>Bacteria</taxon>
        <taxon>Pseudomonadati</taxon>
        <taxon>Bacteroidota</taxon>
        <taxon>Sphingobacteriia</taxon>
        <taxon>Sphingobacteriales</taxon>
        <taxon>Sphingobacteriaceae</taxon>
        <taxon>Pedobacter</taxon>
    </lineage>
</organism>
<protein>
    <submittedName>
        <fullName evidence="4">DNA polymerase III subunit epsilon</fullName>
    </submittedName>
</protein>
<dbReference type="NCBIfam" id="TIGR00573">
    <property type="entry name" value="dnaq"/>
    <property type="match status" value="1"/>
</dbReference>
<dbReference type="InterPro" id="IPR000305">
    <property type="entry name" value="GIY-YIG_endonuc"/>
</dbReference>
<dbReference type="KEGG" id="psty:BFS30_18315"/>
<comment type="subunit">
    <text evidence="2">DNA polymerase III contains a core (composed of alpha, epsilon and theta chains) that associates with a tau subunit. This core dimerizes to form the POLIII' complex. PolIII' associates with the gamma complex (composed of gamma, delta, delta', psi and chi chains) and with the beta chain to form the complete DNA polymerase III complex.</text>
</comment>
<dbReference type="GO" id="GO:0005829">
    <property type="term" value="C:cytosol"/>
    <property type="evidence" value="ECO:0007669"/>
    <property type="project" value="TreeGrafter"/>
</dbReference>
<evidence type="ECO:0000256" key="1">
    <source>
        <dbReference type="ARBA" id="ARBA00025483"/>
    </source>
</evidence>
<dbReference type="OrthoDB" id="9803913at2"/>
<dbReference type="InterPro" id="IPR036397">
    <property type="entry name" value="RNaseH_sf"/>
</dbReference>
<dbReference type="CDD" id="cd06127">
    <property type="entry name" value="DEDDh"/>
    <property type="match status" value="1"/>
</dbReference>
<dbReference type="InterPro" id="IPR047296">
    <property type="entry name" value="GIY-YIG_UvrC_Cho"/>
</dbReference>
<dbReference type="Proteomes" id="UP000094313">
    <property type="component" value="Chromosome"/>
</dbReference>
<keyword evidence="5" id="KW-1185">Reference proteome</keyword>
<dbReference type="FunFam" id="3.30.420.10:FF:000045">
    <property type="entry name" value="3'-5' exonuclease DinG"/>
    <property type="match status" value="1"/>
</dbReference>
<dbReference type="PROSITE" id="PS50164">
    <property type="entry name" value="GIY_YIG"/>
    <property type="match status" value="1"/>
</dbReference>
<accession>A0A1D7QJV1</accession>
<dbReference type="Gene3D" id="3.30.420.10">
    <property type="entry name" value="Ribonuclease H-like superfamily/Ribonuclease H"/>
    <property type="match status" value="1"/>
</dbReference>
<dbReference type="SUPFAM" id="SSF82771">
    <property type="entry name" value="GIY-YIG endonuclease"/>
    <property type="match status" value="1"/>
</dbReference>
<dbReference type="EMBL" id="CP017141">
    <property type="protein sequence ID" value="AOM78951.1"/>
    <property type="molecule type" value="Genomic_DNA"/>
</dbReference>
<dbReference type="SMART" id="SM00465">
    <property type="entry name" value="GIYc"/>
    <property type="match status" value="1"/>
</dbReference>
<dbReference type="SMART" id="SM00479">
    <property type="entry name" value="EXOIII"/>
    <property type="match status" value="1"/>
</dbReference>
<dbReference type="Pfam" id="PF01541">
    <property type="entry name" value="GIY-YIG"/>
    <property type="match status" value="1"/>
</dbReference>
<dbReference type="PANTHER" id="PTHR30231:SF41">
    <property type="entry name" value="DNA POLYMERASE III SUBUNIT EPSILON"/>
    <property type="match status" value="1"/>
</dbReference>
<dbReference type="GO" id="GO:0045004">
    <property type="term" value="P:DNA replication proofreading"/>
    <property type="evidence" value="ECO:0007669"/>
    <property type="project" value="TreeGrafter"/>
</dbReference>
<dbReference type="InterPro" id="IPR035901">
    <property type="entry name" value="GIY-YIG_endonuc_sf"/>
</dbReference>
<dbReference type="GO" id="GO:0003677">
    <property type="term" value="F:DNA binding"/>
    <property type="evidence" value="ECO:0007669"/>
    <property type="project" value="InterPro"/>
</dbReference>
<dbReference type="AlphaFoldDB" id="A0A1D7QJV1"/>
<comment type="function">
    <text evidence="1">DNA polymerase III is a complex, multichain enzyme responsible for most of the replicative synthesis in bacteria. The epsilon subunit contain the editing function and is a proofreading 3'-5' exonuclease.</text>
</comment>
<evidence type="ECO:0000313" key="5">
    <source>
        <dbReference type="Proteomes" id="UP000094313"/>
    </source>
</evidence>
<name>A0A1D7QJV1_9SPHI</name>
<reference evidence="4 5" key="1">
    <citation type="submission" date="2016-08" db="EMBL/GenBank/DDBJ databases">
        <authorList>
            <person name="Seilhamer J.J."/>
        </authorList>
    </citation>
    <scope>NUCLEOTIDE SEQUENCE [LARGE SCALE GENOMIC DNA]</scope>
    <source>
        <strain evidence="4 5">DX4</strain>
    </source>
</reference>
<evidence type="ECO:0000313" key="4">
    <source>
        <dbReference type="EMBL" id="AOM78951.1"/>
    </source>
</evidence>
<dbReference type="Pfam" id="PF00929">
    <property type="entry name" value="RNase_T"/>
    <property type="match status" value="1"/>
</dbReference>
<dbReference type="GO" id="GO:0006289">
    <property type="term" value="P:nucleotide-excision repair"/>
    <property type="evidence" value="ECO:0007669"/>
    <property type="project" value="InterPro"/>
</dbReference>
<dbReference type="Gene3D" id="3.40.1440.10">
    <property type="entry name" value="GIY-YIG endonuclease"/>
    <property type="match status" value="1"/>
</dbReference>
<dbReference type="GO" id="GO:0008408">
    <property type="term" value="F:3'-5' exonuclease activity"/>
    <property type="evidence" value="ECO:0007669"/>
    <property type="project" value="TreeGrafter"/>
</dbReference>
<dbReference type="CDD" id="cd10434">
    <property type="entry name" value="GIY-YIG_UvrC_Cho"/>
    <property type="match status" value="1"/>
</dbReference>
<evidence type="ECO:0000256" key="2">
    <source>
        <dbReference type="ARBA" id="ARBA00026073"/>
    </source>
</evidence>
<dbReference type="SUPFAM" id="SSF53098">
    <property type="entry name" value="Ribonuclease H-like"/>
    <property type="match status" value="1"/>
</dbReference>
<dbReference type="GO" id="GO:0003887">
    <property type="term" value="F:DNA-directed DNA polymerase activity"/>
    <property type="evidence" value="ECO:0007669"/>
    <property type="project" value="InterPro"/>
</dbReference>
<dbReference type="InterPro" id="IPR012337">
    <property type="entry name" value="RNaseH-like_sf"/>
</dbReference>
<gene>
    <name evidence="4" type="ORF">BFS30_18315</name>
</gene>
<dbReference type="InterPro" id="IPR006054">
    <property type="entry name" value="DnaQ"/>
</dbReference>
<dbReference type="RefSeq" id="WP_069380615.1">
    <property type="nucleotide sequence ID" value="NZ_CP017141.1"/>
</dbReference>
<feature type="domain" description="GIY-YIG" evidence="3">
    <location>
        <begin position="197"/>
        <end position="275"/>
    </location>
</feature>
<dbReference type="PANTHER" id="PTHR30231">
    <property type="entry name" value="DNA POLYMERASE III SUBUNIT EPSILON"/>
    <property type="match status" value="1"/>
</dbReference>
<sequence length="456" mass="51214">MLYAVVDIETTGGYASGNGITEIAILIHDGVSVVNSFETLINPKQYIPDHIEALTGISNDMVENAPVFAEVASEIYDLLHDKVFVAHNVNFDFSFIRHQLGEAGYDLQCNKLCTVRLSRKILPGHKSYSLGKLCAALKISLNNHHRAGGDAKATAELLSMLLQNDTEGIIHQSLKITSKEQALPPNLSKSKIDQLPQNPGVYYFKDQKGKVIYIGKAKSLKKRVCSHFSGNNAGKQRQDFLKNIYSVDFEVCGTELMAFILEATEIKRLWPENNRALKRYEQKYALYSFEDQKGYLRLGIDTFKKNLPVLYSFNTILEGHHLLKILIKDHFLCEKLCYIQKNRMACTGHEEGNCSGACVGKESAPAYNVRVKYAIAQLKSMLPSFAIIDAGRTEDEQSCILVEQGKLYGMGYISQYSDVQEPELLKSALKAYPSNDYIMHLILTHTEQHPHKRIAV</sequence>
<proteinExistence type="predicted"/>
<evidence type="ECO:0000259" key="3">
    <source>
        <dbReference type="PROSITE" id="PS50164"/>
    </source>
</evidence>